<accession>A0A0F8WH87</accession>
<feature type="non-terminal residue" evidence="1">
    <location>
        <position position="352"/>
    </location>
</feature>
<sequence>TIFEEGLSRGIIKGFDDISTTQNWIGQLGAAFQGQYGINLYRSMESAVVGATGLSAEKDIIIFRAAQRALGEEGSRSLPDVMEYLEKGINQDLFVEIRKIVESMTGGVGGTEEDKVRQYMQLFPGITWKTGQALVGMTPTEAVGAIEAPEGAAKSRELTMLQLQTEIAGNVAKMSTVASDLKQTMIPGIAKTLNTISNAVDRLAGRRTEREDKEEFKASKVGLQAQENIKTAALEGKFGSSVIGKQLFAAMTGASGGGFGVGAQRAEQELANIIANMTNEELKLFGESGGMKAIRRAAKANISKEEELTYGFSGVAPSKITSGDMATVLRAFIDVMEKLDITIDRERVVEIT</sequence>
<feature type="non-terminal residue" evidence="1">
    <location>
        <position position="1"/>
    </location>
</feature>
<proteinExistence type="predicted"/>
<dbReference type="EMBL" id="LAZR01065233">
    <property type="protein sequence ID" value="KKK55963.1"/>
    <property type="molecule type" value="Genomic_DNA"/>
</dbReference>
<name>A0A0F8WH87_9ZZZZ</name>
<reference evidence="1" key="1">
    <citation type="journal article" date="2015" name="Nature">
        <title>Complex archaea that bridge the gap between prokaryotes and eukaryotes.</title>
        <authorList>
            <person name="Spang A."/>
            <person name="Saw J.H."/>
            <person name="Jorgensen S.L."/>
            <person name="Zaremba-Niedzwiedzka K."/>
            <person name="Martijn J."/>
            <person name="Lind A.E."/>
            <person name="van Eijk R."/>
            <person name="Schleper C."/>
            <person name="Guy L."/>
            <person name="Ettema T.J."/>
        </authorList>
    </citation>
    <scope>NUCLEOTIDE SEQUENCE</scope>
</reference>
<gene>
    <name evidence="1" type="ORF">LCGC14_3069290</name>
</gene>
<organism evidence="1">
    <name type="scientific">marine sediment metagenome</name>
    <dbReference type="NCBI Taxonomy" id="412755"/>
    <lineage>
        <taxon>unclassified sequences</taxon>
        <taxon>metagenomes</taxon>
        <taxon>ecological metagenomes</taxon>
    </lineage>
</organism>
<protein>
    <submittedName>
        <fullName evidence="1">Uncharacterized protein</fullName>
    </submittedName>
</protein>
<dbReference type="AlphaFoldDB" id="A0A0F8WH87"/>
<evidence type="ECO:0000313" key="1">
    <source>
        <dbReference type="EMBL" id="KKK55963.1"/>
    </source>
</evidence>
<comment type="caution">
    <text evidence="1">The sequence shown here is derived from an EMBL/GenBank/DDBJ whole genome shotgun (WGS) entry which is preliminary data.</text>
</comment>